<protein>
    <submittedName>
        <fullName evidence="1">Uncharacterized protein</fullName>
    </submittedName>
</protein>
<reference evidence="2" key="1">
    <citation type="journal article" date="2023" name="Nat. Plants">
        <title>Single-cell RNA sequencing provides a high-resolution roadmap for understanding the multicellular compartmentation of specialized metabolism.</title>
        <authorList>
            <person name="Sun S."/>
            <person name="Shen X."/>
            <person name="Li Y."/>
            <person name="Li Y."/>
            <person name="Wang S."/>
            <person name="Li R."/>
            <person name="Zhang H."/>
            <person name="Shen G."/>
            <person name="Guo B."/>
            <person name="Wei J."/>
            <person name="Xu J."/>
            <person name="St-Pierre B."/>
            <person name="Chen S."/>
            <person name="Sun C."/>
        </authorList>
    </citation>
    <scope>NUCLEOTIDE SEQUENCE [LARGE SCALE GENOMIC DNA]</scope>
</reference>
<sequence>MDESIQITHINHICADYLERPIHGRKMHDHSAVAAKKRKKLAPSYRLAPSQTRQIASPPYRCTTATHRNWKNKQKHDLKRKLVFDAPNASSKAGNEATPSKKQKSTMMNLLYLFLEINNILKRWRLLGKPV</sequence>
<gene>
    <name evidence="1" type="ORF">M9H77_32030</name>
</gene>
<accession>A0ACC0A459</accession>
<keyword evidence="2" id="KW-1185">Reference proteome</keyword>
<evidence type="ECO:0000313" key="1">
    <source>
        <dbReference type="EMBL" id="KAI5654843.1"/>
    </source>
</evidence>
<dbReference type="EMBL" id="CM044707">
    <property type="protein sequence ID" value="KAI5654843.1"/>
    <property type="molecule type" value="Genomic_DNA"/>
</dbReference>
<comment type="caution">
    <text evidence="1">The sequence shown here is derived from an EMBL/GenBank/DDBJ whole genome shotgun (WGS) entry which is preliminary data.</text>
</comment>
<organism evidence="1 2">
    <name type="scientific">Catharanthus roseus</name>
    <name type="common">Madagascar periwinkle</name>
    <name type="synonym">Vinca rosea</name>
    <dbReference type="NCBI Taxonomy" id="4058"/>
    <lineage>
        <taxon>Eukaryota</taxon>
        <taxon>Viridiplantae</taxon>
        <taxon>Streptophyta</taxon>
        <taxon>Embryophyta</taxon>
        <taxon>Tracheophyta</taxon>
        <taxon>Spermatophyta</taxon>
        <taxon>Magnoliopsida</taxon>
        <taxon>eudicotyledons</taxon>
        <taxon>Gunneridae</taxon>
        <taxon>Pentapetalae</taxon>
        <taxon>asterids</taxon>
        <taxon>lamiids</taxon>
        <taxon>Gentianales</taxon>
        <taxon>Apocynaceae</taxon>
        <taxon>Rauvolfioideae</taxon>
        <taxon>Vinceae</taxon>
        <taxon>Catharanthinae</taxon>
        <taxon>Catharanthus</taxon>
    </lineage>
</organism>
<name>A0ACC0A459_CATRO</name>
<evidence type="ECO:0000313" key="2">
    <source>
        <dbReference type="Proteomes" id="UP001060085"/>
    </source>
</evidence>
<proteinExistence type="predicted"/>
<dbReference type="Proteomes" id="UP001060085">
    <property type="component" value="Linkage Group LG07"/>
</dbReference>